<evidence type="ECO:0000313" key="1">
    <source>
        <dbReference type="Proteomes" id="UP000035680"/>
    </source>
</evidence>
<dbReference type="Proteomes" id="UP000035680">
    <property type="component" value="Unassembled WGS sequence"/>
</dbReference>
<protein>
    <submittedName>
        <fullName evidence="2">Plasmodium variant antigen protein Cir/Yir/Bir</fullName>
    </submittedName>
</protein>
<dbReference type="WBParaSite" id="SVE_2005600.1">
    <property type="protein sequence ID" value="SVE_2005600.1"/>
    <property type="gene ID" value="SVE_2005600"/>
</dbReference>
<reference evidence="2" key="2">
    <citation type="submission" date="2015-08" db="UniProtKB">
        <authorList>
            <consortium name="WormBaseParasite"/>
        </authorList>
    </citation>
    <scope>IDENTIFICATION</scope>
</reference>
<reference evidence="1" key="1">
    <citation type="submission" date="2014-07" db="EMBL/GenBank/DDBJ databases">
        <authorList>
            <person name="Martin A.A"/>
            <person name="De Silva N."/>
        </authorList>
    </citation>
    <scope>NUCLEOTIDE SEQUENCE</scope>
</reference>
<organism evidence="1 2">
    <name type="scientific">Strongyloides venezuelensis</name>
    <name type="common">Threadworm</name>
    <dbReference type="NCBI Taxonomy" id="75913"/>
    <lineage>
        <taxon>Eukaryota</taxon>
        <taxon>Metazoa</taxon>
        <taxon>Ecdysozoa</taxon>
        <taxon>Nematoda</taxon>
        <taxon>Chromadorea</taxon>
        <taxon>Rhabditida</taxon>
        <taxon>Tylenchina</taxon>
        <taxon>Panagrolaimomorpha</taxon>
        <taxon>Strongyloidoidea</taxon>
        <taxon>Strongyloididae</taxon>
        <taxon>Strongyloides</taxon>
    </lineage>
</organism>
<sequence length="71" mass="8354">MNVELLNTFLQYRWCNNIIILLWGKVLFEYSKSNDMKITINVYSCDGKEDIQNNLEDEACGKYYDKCGDCI</sequence>
<evidence type="ECO:0000313" key="2">
    <source>
        <dbReference type="WBParaSite" id="SVE_2005600.1"/>
    </source>
</evidence>
<proteinExistence type="predicted"/>
<dbReference type="AlphaFoldDB" id="A0A0K0G5N5"/>
<accession>A0A0K0G5N5</accession>
<name>A0A0K0G5N5_STRVS</name>
<keyword evidence="1" id="KW-1185">Reference proteome</keyword>